<evidence type="ECO:0000313" key="2">
    <source>
        <dbReference type="EMBL" id="KOX92800.1"/>
    </source>
</evidence>
<organism evidence="2 3">
    <name type="scientific">Haloarcula rubripromontorii</name>
    <dbReference type="NCBI Taxonomy" id="1705562"/>
    <lineage>
        <taxon>Archaea</taxon>
        <taxon>Methanobacteriati</taxon>
        <taxon>Methanobacteriota</taxon>
        <taxon>Stenosarchaea group</taxon>
        <taxon>Halobacteria</taxon>
        <taxon>Halobacteriales</taxon>
        <taxon>Haloarculaceae</taxon>
        <taxon>Haloarcula</taxon>
    </lineage>
</organism>
<evidence type="ECO:0000256" key="1">
    <source>
        <dbReference type="SAM" id="MobiDB-lite"/>
    </source>
</evidence>
<dbReference type="Proteomes" id="UP000037729">
    <property type="component" value="Unassembled WGS sequence"/>
</dbReference>
<accession>A0A0N0BNQ2</accession>
<name>A0A0N0BNQ2_9EURY</name>
<protein>
    <submittedName>
        <fullName evidence="2">Uncharacterized protein</fullName>
    </submittedName>
</protein>
<keyword evidence="3" id="KW-1185">Reference proteome</keyword>
<feature type="compositionally biased region" description="Polar residues" evidence="1">
    <location>
        <begin position="1"/>
        <end position="11"/>
    </location>
</feature>
<sequence length="120" mass="13544">MQSKRSTTNSREVVPMSDAERHVDPAEESDESEIPNSGPSPARRGSTPENLPEEHRPDLPHVADGESTDWSQYTAYRCCICQDNCINKIDSDYARARECRHCYAVPTLDRHSVDDPALDR</sequence>
<dbReference type="EMBL" id="LIUF01000003">
    <property type="protein sequence ID" value="KOX92800.1"/>
    <property type="molecule type" value="Genomic_DNA"/>
</dbReference>
<dbReference type="AlphaFoldDB" id="A0A0N0BNQ2"/>
<feature type="compositionally biased region" description="Basic and acidic residues" evidence="1">
    <location>
        <begin position="52"/>
        <end position="64"/>
    </location>
</feature>
<evidence type="ECO:0000313" key="3">
    <source>
        <dbReference type="Proteomes" id="UP000037729"/>
    </source>
</evidence>
<dbReference type="PATRIC" id="fig|1705562.3.peg.175"/>
<reference evidence="2 3" key="1">
    <citation type="submission" date="2015-08" db="EMBL/GenBank/DDBJ databases">
        <title>Genomes of Isolates from Cabo Rojo, PR.</title>
        <authorList>
            <person name="Sanchez-Nieves R.L."/>
            <person name="Montalvo-Rodriguez R."/>
        </authorList>
    </citation>
    <scope>NUCLEOTIDE SEQUENCE [LARGE SCALE GENOMIC DNA]</scope>
    <source>
        <strain evidence="2 3">SL3</strain>
    </source>
</reference>
<proteinExistence type="predicted"/>
<gene>
    <name evidence="2" type="ORF">AMS69_10065</name>
</gene>
<comment type="caution">
    <text evidence="2">The sequence shown here is derived from an EMBL/GenBank/DDBJ whole genome shotgun (WGS) entry which is preliminary data.</text>
</comment>
<feature type="region of interest" description="Disordered" evidence="1">
    <location>
        <begin position="1"/>
        <end position="66"/>
    </location>
</feature>